<gene>
    <name evidence="1" type="ORF">EH55_08610</name>
</gene>
<keyword evidence="2" id="KW-1185">Reference proteome</keyword>
<proteinExistence type="predicted"/>
<dbReference type="EMBL" id="JMKI01000004">
    <property type="protein sequence ID" value="KEJ93353.1"/>
    <property type="molecule type" value="Genomic_DNA"/>
</dbReference>
<dbReference type="AlphaFoldDB" id="A0A073ISM4"/>
<evidence type="ECO:0000313" key="1">
    <source>
        <dbReference type="EMBL" id="KEJ93353.1"/>
    </source>
</evidence>
<sequence length="73" mass="8073">MVGFCDLRGKRFVFPEGYKTMVPAELALRAGRRLGCKLCDAFDEDGARPGTCRALRVRLAPVKTTREASALWA</sequence>
<dbReference type="Proteomes" id="UP000027665">
    <property type="component" value="Unassembled WGS sequence"/>
</dbReference>
<comment type="caution">
    <text evidence="1">The sequence shown here is derived from an EMBL/GenBank/DDBJ whole genome shotgun (WGS) entry which is preliminary data.</text>
</comment>
<name>A0A073ISM4_9BACT</name>
<accession>A0A073ISM4</accession>
<organism evidence="1 2">
    <name type="scientific">Synergistes jonesii</name>
    <dbReference type="NCBI Taxonomy" id="2754"/>
    <lineage>
        <taxon>Bacteria</taxon>
        <taxon>Thermotogati</taxon>
        <taxon>Synergistota</taxon>
        <taxon>Synergistia</taxon>
        <taxon>Synergistales</taxon>
        <taxon>Synergistaceae</taxon>
        <taxon>Synergistes</taxon>
    </lineage>
</organism>
<dbReference type="STRING" id="2754.EH55_08610"/>
<reference evidence="1 2" key="1">
    <citation type="submission" date="2014-04" db="EMBL/GenBank/DDBJ databases">
        <title>Draft Genome Sequence of Synergistes jonesii.</title>
        <authorList>
            <person name="Coil D.A."/>
            <person name="Eisen J.A."/>
            <person name="Holland-Moritz H.E."/>
        </authorList>
    </citation>
    <scope>NUCLEOTIDE SEQUENCE [LARGE SCALE GENOMIC DNA]</scope>
    <source>
        <strain evidence="1 2">78-1</strain>
    </source>
</reference>
<protein>
    <submittedName>
        <fullName evidence="1">Uncharacterized protein</fullName>
    </submittedName>
</protein>
<evidence type="ECO:0000313" key="2">
    <source>
        <dbReference type="Proteomes" id="UP000027665"/>
    </source>
</evidence>